<dbReference type="Proteomes" id="UP000223329">
    <property type="component" value="Segment"/>
</dbReference>
<gene>
    <name evidence="2" type="ORF">P2_10</name>
</gene>
<feature type="transmembrane region" description="Helical" evidence="1">
    <location>
        <begin position="33"/>
        <end position="52"/>
    </location>
</feature>
<evidence type="ECO:0000313" key="2">
    <source>
        <dbReference type="EMBL" id="ASN73520.1"/>
    </source>
</evidence>
<reference evidence="2 3" key="1">
    <citation type="submission" date="2017-04" db="EMBL/GenBank/DDBJ databases">
        <title>Sensitivity acquisition of phages to Acinetobacter calcoaceticus-baumannii complex species through exchange of pectate lyase domains.</title>
        <authorList>
            <person name="Oliveira H."/>
            <person name="Rita A."/>
            <person name="Konstantinidis N."/>
            <person name="Dotsch A."/>
            <person name="Ferreira A."/>
            <person name="Akturk E."/>
            <person name="Nemec A."/>
            <person name="Sillankorva S."/>
            <person name="Shneider M."/>
            <person name="Azeredo J."/>
        </authorList>
    </citation>
    <scope>NUCLEOTIDE SEQUENCE [LARGE SCALE GENOMIC DNA]</scope>
</reference>
<name>A0A221SBZ6_9CAUD</name>
<keyword evidence="1" id="KW-0812">Transmembrane</keyword>
<protein>
    <submittedName>
        <fullName evidence="2">Uncharacterized protein</fullName>
    </submittedName>
</protein>
<dbReference type="OrthoDB" id="25434at10239"/>
<dbReference type="EMBL" id="MF033351">
    <property type="protein sequence ID" value="ASN73520.1"/>
    <property type="molecule type" value="Genomic_DNA"/>
</dbReference>
<keyword evidence="3" id="KW-1185">Reference proteome</keyword>
<evidence type="ECO:0000256" key="1">
    <source>
        <dbReference type="SAM" id="Phobius"/>
    </source>
</evidence>
<sequence length="56" mass="6366">MISNIIVCLFLLHYFLGAAFCFAAWVLPISSTAKCYTFLYLILAIPVFAWLANKYV</sequence>
<organism evidence="2 3">
    <name type="scientific">Acinetobacter phage vB_ApiP_P2</name>
    <dbReference type="NCBI Taxonomy" id="2016053"/>
    <lineage>
        <taxon>Viruses</taxon>
        <taxon>Duplodnaviria</taxon>
        <taxon>Heunggongvirae</taxon>
        <taxon>Uroviricota</taxon>
        <taxon>Caudoviricetes</taxon>
        <taxon>Autographivirales</taxon>
        <taxon>Autoscriptoviridae</taxon>
        <taxon>Beijerinckvirinae</taxon>
        <taxon>Friunavirus</taxon>
        <taxon>Friunavirus P2</taxon>
    </lineage>
</organism>
<keyword evidence="1" id="KW-1133">Transmembrane helix</keyword>
<accession>A0A221SBZ6</accession>
<evidence type="ECO:0000313" key="3">
    <source>
        <dbReference type="Proteomes" id="UP000223329"/>
    </source>
</evidence>
<keyword evidence="1" id="KW-0472">Membrane</keyword>
<proteinExistence type="predicted"/>